<feature type="region of interest" description="Disordered" evidence="1">
    <location>
        <begin position="1"/>
        <end position="100"/>
    </location>
</feature>
<keyword evidence="3" id="KW-1185">Reference proteome</keyword>
<feature type="compositionally biased region" description="Basic and acidic residues" evidence="1">
    <location>
        <begin position="34"/>
        <end position="66"/>
    </location>
</feature>
<evidence type="ECO:0000313" key="3">
    <source>
        <dbReference type="Proteomes" id="UP001195483"/>
    </source>
</evidence>
<protein>
    <submittedName>
        <fullName evidence="2">Uncharacterized protein</fullName>
    </submittedName>
</protein>
<reference evidence="2" key="2">
    <citation type="journal article" date="2021" name="Genome Biol. Evol.">
        <title>Developing a high-quality reference genome for a parasitic bivalve with doubly uniparental inheritance (Bivalvia: Unionida).</title>
        <authorList>
            <person name="Smith C.H."/>
        </authorList>
    </citation>
    <scope>NUCLEOTIDE SEQUENCE</scope>
    <source>
        <strain evidence="2">CHS0354</strain>
        <tissue evidence="2">Mantle</tissue>
    </source>
</reference>
<dbReference type="Proteomes" id="UP001195483">
    <property type="component" value="Unassembled WGS sequence"/>
</dbReference>
<gene>
    <name evidence="2" type="ORF">CHS0354_004451</name>
</gene>
<organism evidence="2 3">
    <name type="scientific">Potamilus streckersoni</name>
    <dbReference type="NCBI Taxonomy" id="2493646"/>
    <lineage>
        <taxon>Eukaryota</taxon>
        <taxon>Metazoa</taxon>
        <taxon>Spiralia</taxon>
        <taxon>Lophotrochozoa</taxon>
        <taxon>Mollusca</taxon>
        <taxon>Bivalvia</taxon>
        <taxon>Autobranchia</taxon>
        <taxon>Heteroconchia</taxon>
        <taxon>Palaeoheterodonta</taxon>
        <taxon>Unionida</taxon>
        <taxon>Unionoidea</taxon>
        <taxon>Unionidae</taxon>
        <taxon>Ambleminae</taxon>
        <taxon>Lampsilini</taxon>
        <taxon>Potamilus</taxon>
    </lineage>
</organism>
<evidence type="ECO:0000313" key="2">
    <source>
        <dbReference type="EMBL" id="KAK3595302.1"/>
    </source>
</evidence>
<proteinExistence type="predicted"/>
<name>A0AAE0SNX5_9BIVA</name>
<reference evidence="2" key="3">
    <citation type="submission" date="2023-05" db="EMBL/GenBank/DDBJ databases">
        <authorList>
            <person name="Smith C.H."/>
        </authorList>
    </citation>
    <scope>NUCLEOTIDE SEQUENCE</scope>
    <source>
        <strain evidence="2">CHS0354</strain>
        <tissue evidence="2">Mantle</tissue>
    </source>
</reference>
<feature type="compositionally biased region" description="Polar residues" evidence="1">
    <location>
        <begin position="7"/>
        <end position="16"/>
    </location>
</feature>
<feature type="compositionally biased region" description="Polar residues" evidence="1">
    <location>
        <begin position="69"/>
        <end position="78"/>
    </location>
</feature>
<dbReference type="EMBL" id="JAEAOA010000332">
    <property type="protein sequence ID" value="KAK3595302.1"/>
    <property type="molecule type" value="Genomic_DNA"/>
</dbReference>
<evidence type="ECO:0000256" key="1">
    <source>
        <dbReference type="SAM" id="MobiDB-lite"/>
    </source>
</evidence>
<comment type="caution">
    <text evidence="2">The sequence shown here is derived from an EMBL/GenBank/DDBJ whole genome shotgun (WGS) entry which is preliminary data.</text>
</comment>
<dbReference type="AlphaFoldDB" id="A0AAE0SNX5"/>
<reference evidence="2" key="1">
    <citation type="journal article" date="2021" name="Genome Biol. Evol.">
        <title>A High-Quality Reference Genome for a Parasitic Bivalve with Doubly Uniparental Inheritance (Bivalvia: Unionida).</title>
        <authorList>
            <person name="Smith C.H."/>
        </authorList>
    </citation>
    <scope>NUCLEOTIDE SEQUENCE</scope>
    <source>
        <strain evidence="2">CHS0354</strain>
    </source>
</reference>
<sequence length="308" mass="36239">MKRRQKQTSGNNSGSNDKPEEDEQKIKARREKMRLKVEAWRKKQRENKAKHEELKRVDRERTDARLLKKQQSLSDSNLQQELRRKKREEMKRYRQKKKEKAALALSVNKSVDLRSPKTAELSRKKKEAVKRTQAWRMCIKLNESMQQECIQTDCEIGNTGSARDSPMNKVLPTATLYRQLKKVKEVLPNTPKRKAVITSKLIESPSTSKFLNRNKMIMTPDCRKKLELLYTVIQSVSESISEVKTWKGGAKKHAYNIICDALLKKYKRHRLKKYFKVSVKGQKPSSTWWEMKQRKKRRDALNSPLNSL</sequence>
<accession>A0AAE0SNX5</accession>